<gene>
    <name evidence="2" type="ORF">AsAng_0018090</name>
</gene>
<protein>
    <submittedName>
        <fullName evidence="2">DUF2834 domain-containing protein</fullName>
    </submittedName>
</protein>
<dbReference type="KEGG" id="aup:AsAng_0018090"/>
<sequence length="108" mass="12421">MKNLYLALAIIGFILPNIFVLKVGIETGNILLWTDIPTTLNSMFANDIASAFMTDLFYMVLLFMIWSYQEAKKYKIANYWVTWILTFLFGIAGGFPLFLYLKSKAETL</sequence>
<keyword evidence="1" id="KW-0472">Membrane</keyword>
<dbReference type="InterPro" id="IPR021362">
    <property type="entry name" value="DUF2834"/>
</dbReference>
<dbReference type="RefSeq" id="WP_264792305.1">
    <property type="nucleotide sequence ID" value="NZ_AP026867.1"/>
</dbReference>
<proteinExistence type="predicted"/>
<feature type="transmembrane region" description="Helical" evidence="1">
    <location>
        <begin position="48"/>
        <end position="68"/>
    </location>
</feature>
<dbReference type="Proteomes" id="UP001060919">
    <property type="component" value="Chromosome"/>
</dbReference>
<evidence type="ECO:0000313" key="2">
    <source>
        <dbReference type="EMBL" id="BDS11098.1"/>
    </source>
</evidence>
<evidence type="ECO:0000313" key="3">
    <source>
        <dbReference type="Proteomes" id="UP001060919"/>
    </source>
</evidence>
<name>A0A915YDJ2_9BACT</name>
<evidence type="ECO:0000256" key="1">
    <source>
        <dbReference type="SAM" id="Phobius"/>
    </source>
</evidence>
<reference evidence="2" key="1">
    <citation type="submission" date="2022-09" db="EMBL/GenBank/DDBJ databases">
        <title>Aureispira anguillicida sp. nov., isolated from Leptocephalus of Japanese eel Anguilla japonica.</title>
        <authorList>
            <person name="Yuasa K."/>
            <person name="Mekata T."/>
            <person name="Ikunari K."/>
        </authorList>
    </citation>
    <scope>NUCLEOTIDE SEQUENCE</scope>
    <source>
        <strain evidence="2">EL160426</strain>
    </source>
</reference>
<keyword evidence="3" id="KW-1185">Reference proteome</keyword>
<accession>A0A915YDJ2</accession>
<dbReference type="Pfam" id="PF11196">
    <property type="entry name" value="DUF2834"/>
    <property type="match status" value="1"/>
</dbReference>
<organism evidence="2 3">
    <name type="scientific">Aureispira anguillae</name>
    <dbReference type="NCBI Taxonomy" id="2864201"/>
    <lineage>
        <taxon>Bacteria</taxon>
        <taxon>Pseudomonadati</taxon>
        <taxon>Bacteroidota</taxon>
        <taxon>Saprospiria</taxon>
        <taxon>Saprospirales</taxon>
        <taxon>Saprospiraceae</taxon>
        <taxon>Aureispira</taxon>
    </lineage>
</organism>
<dbReference type="AlphaFoldDB" id="A0A915YDJ2"/>
<keyword evidence="1" id="KW-1133">Transmembrane helix</keyword>
<keyword evidence="1" id="KW-0812">Transmembrane</keyword>
<feature type="transmembrane region" description="Helical" evidence="1">
    <location>
        <begin position="80"/>
        <end position="101"/>
    </location>
</feature>
<dbReference type="EMBL" id="AP026867">
    <property type="protein sequence ID" value="BDS11098.1"/>
    <property type="molecule type" value="Genomic_DNA"/>
</dbReference>